<sequence>MVLASNGRVGKLFVEEAVKRGHHVTGVARQENKSKAQEFIEKDLMNLTKEDVKGYDVVINAFGVWAEEQLHEHDKVTQIICDAISGTDTKLYVVGSAGSLFVDDELTQELWESEWMPDMYKPLASNMSKAFHNLKERNDCNWVYVSPALDFRPDGEKEGNYAIAGDRFTLNDNEESYISYIDYAVALVDMVESDEYNQERVSLYARGK</sequence>
<dbReference type="Gene3D" id="3.40.50.720">
    <property type="entry name" value="NAD(P)-binding Rossmann-like Domain"/>
    <property type="match status" value="1"/>
</dbReference>
<dbReference type="InterPro" id="IPR036291">
    <property type="entry name" value="NAD(P)-bd_dom_sf"/>
</dbReference>
<gene>
    <name evidence="2" type="ORF">ABGF40_02070</name>
</gene>
<proteinExistence type="predicted"/>
<reference evidence="2 3" key="1">
    <citation type="journal article" date="2024" name="Front. Microbiol.">
        <title>Pangenomic and biochemical analyses of Helcococcus ovis reveal widespread tetracycline resistance and a novel bacterial species, Helcococcus bovis.</title>
        <authorList>
            <person name="Cunha F."/>
            <person name="Zhai Y."/>
            <person name="Casaro S."/>
            <person name="Jones K.L."/>
            <person name="Hernandez M."/>
            <person name="Bisinotto R.S."/>
            <person name="Kariyawasam S."/>
            <person name="Brown M.B."/>
            <person name="Phillips A."/>
            <person name="Jeong K.C."/>
            <person name="Galvao K.N."/>
        </authorList>
    </citation>
    <scope>NUCLEOTIDE SEQUENCE [LARGE SCALE GENOMIC DNA]</scope>
    <source>
        <strain evidence="2 3">KG197</strain>
    </source>
</reference>
<dbReference type="InterPro" id="IPR051606">
    <property type="entry name" value="Polyketide_Oxido-like"/>
</dbReference>
<dbReference type="InterPro" id="IPR016040">
    <property type="entry name" value="NAD(P)-bd_dom"/>
</dbReference>
<dbReference type="SUPFAM" id="SSF51735">
    <property type="entry name" value="NAD(P)-binding Rossmann-fold domains"/>
    <property type="match status" value="1"/>
</dbReference>
<dbReference type="EMBL" id="JBFNFH010000003">
    <property type="protein sequence ID" value="MFM1524450.1"/>
    <property type="molecule type" value="Genomic_DNA"/>
</dbReference>
<keyword evidence="3" id="KW-1185">Reference proteome</keyword>
<name>A0ABW9F4S4_9FIRM</name>
<dbReference type="Proteomes" id="UP001629536">
    <property type="component" value="Unassembled WGS sequence"/>
</dbReference>
<protein>
    <submittedName>
        <fullName evidence="2">NAD(P)H-binding protein</fullName>
    </submittedName>
</protein>
<evidence type="ECO:0000313" key="2">
    <source>
        <dbReference type="EMBL" id="MFM1524450.1"/>
    </source>
</evidence>
<dbReference type="RefSeq" id="WP_408126269.1">
    <property type="nucleotide sequence ID" value="NZ_JBFNFH010000003.1"/>
</dbReference>
<accession>A0ABW9F4S4</accession>
<dbReference type="PANTHER" id="PTHR43355">
    <property type="entry name" value="FLAVIN REDUCTASE (NADPH)"/>
    <property type="match status" value="1"/>
</dbReference>
<evidence type="ECO:0000259" key="1">
    <source>
        <dbReference type="Pfam" id="PF13460"/>
    </source>
</evidence>
<organism evidence="2 3">
    <name type="scientific">Helcococcus bovis</name>
    <dbReference type="NCBI Taxonomy" id="3153252"/>
    <lineage>
        <taxon>Bacteria</taxon>
        <taxon>Bacillati</taxon>
        <taxon>Bacillota</taxon>
        <taxon>Tissierellia</taxon>
        <taxon>Tissierellales</taxon>
        <taxon>Peptoniphilaceae</taxon>
        <taxon>Helcococcus</taxon>
    </lineage>
</organism>
<comment type="caution">
    <text evidence="2">The sequence shown here is derived from an EMBL/GenBank/DDBJ whole genome shotgun (WGS) entry which is preliminary data.</text>
</comment>
<dbReference type="PANTHER" id="PTHR43355:SF2">
    <property type="entry name" value="FLAVIN REDUCTASE (NADPH)"/>
    <property type="match status" value="1"/>
</dbReference>
<evidence type="ECO:0000313" key="3">
    <source>
        <dbReference type="Proteomes" id="UP001629536"/>
    </source>
</evidence>
<feature type="domain" description="NAD(P)-binding" evidence="1">
    <location>
        <begin position="6"/>
        <end position="192"/>
    </location>
</feature>
<dbReference type="Pfam" id="PF13460">
    <property type="entry name" value="NAD_binding_10"/>
    <property type="match status" value="1"/>
</dbReference>